<reference evidence="1" key="1">
    <citation type="submission" date="2022-04" db="EMBL/GenBank/DDBJ databases">
        <title>A functionally conserved STORR gene fusion in Papaver species that diverged 16.8 million years ago.</title>
        <authorList>
            <person name="Catania T."/>
        </authorList>
    </citation>
    <scope>NUCLEOTIDE SEQUENCE</scope>
    <source>
        <strain evidence="1">S-188037</strain>
    </source>
</reference>
<protein>
    <submittedName>
        <fullName evidence="1">Uncharacterized protein</fullName>
    </submittedName>
</protein>
<proteinExistence type="predicted"/>
<name>A0AAD4SUE5_9MAGN</name>
<comment type="caution">
    <text evidence="1">The sequence shown here is derived from an EMBL/GenBank/DDBJ whole genome shotgun (WGS) entry which is preliminary data.</text>
</comment>
<evidence type="ECO:0000313" key="1">
    <source>
        <dbReference type="EMBL" id="KAI3922816.1"/>
    </source>
</evidence>
<sequence>MLSIKLTERKRKVEMMFRLQVLCEKVGYLFINLQIIYRWKFSFRKSCTRCVCKNVKVVCQSCECPICILDANYSQILISSKMRETSIYF</sequence>
<evidence type="ECO:0000313" key="2">
    <source>
        <dbReference type="Proteomes" id="UP001202328"/>
    </source>
</evidence>
<keyword evidence="2" id="KW-1185">Reference proteome</keyword>
<organism evidence="1 2">
    <name type="scientific">Papaver atlanticum</name>
    <dbReference type="NCBI Taxonomy" id="357466"/>
    <lineage>
        <taxon>Eukaryota</taxon>
        <taxon>Viridiplantae</taxon>
        <taxon>Streptophyta</taxon>
        <taxon>Embryophyta</taxon>
        <taxon>Tracheophyta</taxon>
        <taxon>Spermatophyta</taxon>
        <taxon>Magnoliopsida</taxon>
        <taxon>Ranunculales</taxon>
        <taxon>Papaveraceae</taxon>
        <taxon>Papaveroideae</taxon>
        <taxon>Papaver</taxon>
    </lineage>
</organism>
<dbReference type="AlphaFoldDB" id="A0AAD4SUE5"/>
<accession>A0AAD4SUE5</accession>
<gene>
    <name evidence="1" type="ORF">MKW98_006947</name>
</gene>
<dbReference type="EMBL" id="JAJJMB010008592">
    <property type="protein sequence ID" value="KAI3922816.1"/>
    <property type="molecule type" value="Genomic_DNA"/>
</dbReference>
<dbReference type="Proteomes" id="UP001202328">
    <property type="component" value="Unassembled WGS sequence"/>
</dbReference>